<dbReference type="EMBL" id="JAEUBG010004183">
    <property type="protein sequence ID" value="KAH3681890.1"/>
    <property type="molecule type" value="Genomic_DNA"/>
</dbReference>
<reference evidence="1" key="1">
    <citation type="journal article" date="2021" name="Open Biol.">
        <title>Shared evolutionary footprints suggest mitochondrial oxidative damage underlies multiple complex I losses in fungi.</title>
        <authorList>
            <person name="Schikora-Tamarit M.A."/>
            <person name="Marcet-Houben M."/>
            <person name="Nosek J."/>
            <person name="Gabaldon T."/>
        </authorList>
    </citation>
    <scope>NUCLEOTIDE SEQUENCE</scope>
    <source>
        <strain evidence="1">CBS2887</strain>
    </source>
</reference>
<dbReference type="AlphaFoldDB" id="A0A9P8TKC5"/>
<protein>
    <submittedName>
        <fullName evidence="1">Uncharacterized protein</fullName>
    </submittedName>
</protein>
<accession>A0A9P8TKC5</accession>
<comment type="caution">
    <text evidence="1">The sequence shown here is derived from an EMBL/GenBank/DDBJ whole genome shotgun (WGS) entry which is preliminary data.</text>
</comment>
<dbReference type="Proteomes" id="UP000774326">
    <property type="component" value="Unassembled WGS sequence"/>
</dbReference>
<keyword evidence="2" id="KW-1185">Reference proteome</keyword>
<proteinExistence type="predicted"/>
<organism evidence="1 2">
    <name type="scientific">Wickerhamomyces pijperi</name>
    <name type="common">Yeast</name>
    <name type="synonym">Pichia pijperi</name>
    <dbReference type="NCBI Taxonomy" id="599730"/>
    <lineage>
        <taxon>Eukaryota</taxon>
        <taxon>Fungi</taxon>
        <taxon>Dikarya</taxon>
        <taxon>Ascomycota</taxon>
        <taxon>Saccharomycotina</taxon>
        <taxon>Saccharomycetes</taxon>
        <taxon>Phaffomycetales</taxon>
        <taxon>Wickerhamomycetaceae</taxon>
        <taxon>Wickerhamomyces</taxon>
    </lineage>
</organism>
<evidence type="ECO:0000313" key="1">
    <source>
        <dbReference type="EMBL" id="KAH3681890.1"/>
    </source>
</evidence>
<evidence type="ECO:0000313" key="2">
    <source>
        <dbReference type="Proteomes" id="UP000774326"/>
    </source>
</evidence>
<sequence length="100" mass="10984">MLDKLMEEVILNLSYNPTFLLLAISSGVKVTTNLIPKACCSWRSLIQGLTLSVPPRPSNKNSLMEEVHTFTGNSVMANVTSSNCSILPKCLYLSCDIFCI</sequence>
<reference evidence="1" key="2">
    <citation type="submission" date="2021-01" db="EMBL/GenBank/DDBJ databases">
        <authorList>
            <person name="Schikora-Tamarit M.A."/>
        </authorList>
    </citation>
    <scope>NUCLEOTIDE SEQUENCE</scope>
    <source>
        <strain evidence="1">CBS2887</strain>
    </source>
</reference>
<gene>
    <name evidence="1" type="ORF">WICPIJ_007137</name>
</gene>
<name>A0A9P8TKC5_WICPI</name>